<feature type="domain" description="OmpA-like" evidence="6">
    <location>
        <begin position="317"/>
        <end position="430"/>
    </location>
</feature>
<evidence type="ECO:0000313" key="7">
    <source>
        <dbReference type="EMBL" id="AWG23028.1"/>
    </source>
</evidence>
<keyword evidence="8" id="KW-1185">Reference proteome</keyword>
<evidence type="ECO:0000256" key="2">
    <source>
        <dbReference type="ARBA" id="ARBA00023136"/>
    </source>
</evidence>
<evidence type="ECO:0000256" key="5">
    <source>
        <dbReference type="SAM" id="Coils"/>
    </source>
</evidence>
<organism evidence="7 8">
    <name type="scientific">Flavobacterium faecale</name>
    <dbReference type="NCBI Taxonomy" id="1355330"/>
    <lineage>
        <taxon>Bacteria</taxon>
        <taxon>Pseudomonadati</taxon>
        <taxon>Bacteroidota</taxon>
        <taxon>Flavobacteriia</taxon>
        <taxon>Flavobacteriales</taxon>
        <taxon>Flavobacteriaceae</taxon>
        <taxon>Flavobacterium</taxon>
    </lineage>
</organism>
<dbReference type="SUPFAM" id="SSF103088">
    <property type="entry name" value="OmpA-like"/>
    <property type="match status" value="1"/>
</dbReference>
<comment type="subcellular location">
    <subcellularLocation>
        <location evidence="1">Cell outer membrane</location>
    </subcellularLocation>
</comment>
<protein>
    <recommendedName>
        <fullName evidence="6">OmpA-like domain-containing protein</fullName>
    </recommendedName>
</protein>
<accession>A0A2S1LH48</accession>
<proteinExistence type="predicted"/>
<dbReference type="EMBL" id="CP020918">
    <property type="protein sequence ID" value="AWG23028.1"/>
    <property type="molecule type" value="Genomic_DNA"/>
</dbReference>
<dbReference type="Pfam" id="PF00691">
    <property type="entry name" value="OmpA"/>
    <property type="match status" value="1"/>
</dbReference>
<dbReference type="PRINTS" id="PR01021">
    <property type="entry name" value="OMPADOMAIN"/>
</dbReference>
<dbReference type="InterPro" id="IPR036737">
    <property type="entry name" value="OmpA-like_sf"/>
</dbReference>
<feature type="coiled-coil region" evidence="5">
    <location>
        <begin position="262"/>
        <end position="289"/>
    </location>
</feature>
<dbReference type="RefSeq" id="WP_108741932.1">
    <property type="nucleotide sequence ID" value="NZ_CP020918.1"/>
</dbReference>
<dbReference type="Proteomes" id="UP000244527">
    <property type="component" value="Chromosome"/>
</dbReference>
<dbReference type="PROSITE" id="PS51123">
    <property type="entry name" value="OMPA_2"/>
    <property type="match status" value="1"/>
</dbReference>
<dbReference type="PANTHER" id="PTHR30329">
    <property type="entry name" value="STATOR ELEMENT OF FLAGELLAR MOTOR COMPLEX"/>
    <property type="match status" value="1"/>
</dbReference>
<dbReference type="Gene3D" id="3.30.1330.60">
    <property type="entry name" value="OmpA-like domain"/>
    <property type="match status" value="1"/>
</dbReference>
<name>A0A2S1LH48_9FLAO</name>
<dbReference type="PANTHER" id="PTHR30329:SF21">
    <property type="entry name" value="LIPOPROTEIN YIAD-RELATED"/>
    <property type="match status" value="1"/>
</dbReference>
<sequence>MKNIITLFLITMTIINGFSQEEFSKDIILHKDRKFNEKSINSDLNSKSFNTWSLSANSGYNMPAGPFTVGYYSAKSNYITSPMVNHFDINLRKMFNTKFGLMLGLGYDHISNTGKSMPFSNNLYSSNLQAVINVHQVLNWEEFTHTFGLQLHFGPGLSFLQSQVVQSSSSFYKAKDFSVDNMYSIVTGATILVKVSDHLALNIDYTINKNFSQQLNFDGKTNADLSNNATGIIYSAGAGITFYLGKKDIHADWFNESKSEKTDDLLARLDILESKLRDVSKNVTAAKLEQSKDVKVDNSKIINNAVSGNENVTNVQARNMINSQYVNVFFDFDKSTVSTGSISVINFLLKYLKENPESKLDVIGYADELGDTSYNKKLSQIRANNVADIIIKSGIDASRLTIIAKGEDDSVPKESEVARQLVRRVIFKIN</sequence>
<dbReference type="CDD" id="cd07185">
    <property type="entry name" value="OmpA_C-like"/>
    <property type="match status" value="1"/>
</dbReference>
<dbReference type="GO" id="GO:0009279">
    <property type="term" value="C:cell outer membrane"/>
    <property type="evidence" value="ECO:0007669"/>
    <property type="project" value="UniProtKB-SubCell"/>
</dbReference>
<dbReference type="OrthoDB" id="1522982at2"/>
<keyword evidence="3" id="KW-0998">Cell outer membrane</keyword>
<evidence type="ECO:0000256" key="3">
    <source>
        <dbReference type="ARBA" id="ARBA00023237"/>
    </source>
</evidence>
<gene>
    <name evidence="7" type="ORF">FFWV33_16595</name>
</gene>
<keyword evidence="5" id="KW-0175">Coiled coil</keyword>
<dbReference type="KEGG" id="ffa:FFWV33_16595"/>
<evidence type="ECO:0000256" key="1">
    <source>
        <dbReference type="ARBA" id="ARBA00004442"/>
    </source>
</evidence>
<dbReference type="InterPro" id="IPR050330">
    <property type="entry name" value="Bact_OuterMem_StrucFunc"/>
</dbReference>
<reference evidence="7 8" key="1">
    <citation type="submission" date="2017-04" db="EMBL/GenBank/DDBJ databases">
        <title>Compelte genome sequence of WV33.</title>
        <authorList>
            <person name="Lee P.C."/>
        </authorList>
    </citation>
    <scope>NUCLEOTIDE SEQUENCE [LARGE SCALE GENOMIC DNA]</scope>
    <source>
        <strain evidence="7 8">WV33</strain>
    </source>
</reference>
<evidence type="ECO:0000259" key="6">
    <source>
        <dbReference type="PROSITE" id="PS51123"/>
    </source>
</evidence>
<dbReference type="AlphaFoldDB" id="A0A2S1LH48"/>
<evidence type="ECO:0000313" key="8">
    <source>
        <dbReference type="Proteomes" id="UP000244527"/>
    </source>
</evidence>
<dbReference type="InterPro" id="IPR006665">
    <property type="entry name" value="OmpA-like"/>
</dbReference>
<keyword evidence="2 4" id="KW-0472">Membrane</keyword>
<dbReference type="InterPro" id="IPR006664">
    <property type="entry name" value="OMP_bac"/>
</dbReference>
<evidence type="ECO:0000256" key="4">
    <source>
        <dbReference type="PROSITE-ProRule" id="PRU00473"/>
    </source>
</evidence>